<dbReference type="Proteomes" id="UP000289168">
    <property type="component" value="Segment"/>
</dbReference>
<gene>
    <name evidence="1" type="primary">124</name>
    <name evidence="1" type="ORF">SEA_APHELION_124</name>
</gene>
<evidence type="ECO:0000313" key="2">
    <source>
        <dbReference type="Proteomes" id="UP000289168"/>
    </source>
</evidence>
<sequence>MFAKFEVRKESETVEVTGLPAVGKFRDGYFATENLTYRRITVALWFDSDQEQVRLVEVKTIEAGVKPEIALDLLKVIPVPHRPSSDGEISTYGRKVYYLESHGRHGPANWSKVPEGLLDPMILNLKV</sequence>
<accession>A0A410TD95</accession>
<dbReference type="EMBL" id="MK376959">
    <property type="protein sequence ID" value="QAU06988.1"/>
    <property type="molecule type" value="Genomic_DNA"/>
</dbReference>
<evidence type="ECO:0000313" key="1">
    <source>
        <dbReference type="EMBL" id="QAU06988.1"/>
    </source>
</evidence>
<name>A0A410TD95_9CAUD</name>
<protein>
    <submittedName>
        <fullName evidence="1">Uncharacterized protein</fullName>
    </submittedName>
</protein>
<proteinExistence type="predicted"/>
<reference evidence="1 2" key="1">
    <citation type="submission" date="2019-01" db="EMBL/GenBank/DDBJ databases">
        <authorList>
            <person name="Enrique A.G."/>
            <person name="Garlena R.A."/>
            <person name="Russell D.A."/>
            <person name="Pope W.H."/>
            <person name="Jacobs-Sera D."/>
            <person name="Hatfull G.F."/>
        </authorList>
    </citation>
    <scope>NUCLEOTIDE SEQUENCE [LARGE SCALE GENOMIC DNA]</scope>
</reference>
<organism evidence="1 2">
    <name type="scientific">Gordonia phage Aphelion</name>
    <dbReference type="NCBI Taxonomy" id="2507860"/>
    <lineage>
        <taxon>Viruses</taxon>
        <taxon>Duplodnaviria</taxon>
        <taxon>Heunggongvirae</taxon>
        <taxon>Uroviricota</taxon>
        <taxon>Caudoviricetes</taxon>
        <taxon>Smoothievirus</taxon>
        <taxon>Smoothievirus smoothie</taxon>
    </lineage>
</organism>